<organism evidence="2 3">
    <name type="scientific">Lunasporangiospora selenospora</name>
    <dbReference type="NCBI Taxonomy" id="979761"/>
    <lineage>
        <taxon>Eukaryota</taxon>
        <taxon>Fungi</taxon>
        <taxon>Fungi incertae sedis</taxon>
        <taxon>Mucoromycota</taxon>
        <taxon>Mortierellomycotina</taxon>
        <taxon>Mortierellomycetes</taxon>
        <taxon>Mortierellales</taxon>
        <taxon>Mortierellaceae</taxon>
        <taxon>Lunasporangiospora</taxon>
    </lineage>
</organism>
<comment type="caution">
    <text evidence="2">The sequence shown here is derived from an EMBL/GenBank/DDBJ whole genome shotgun (WGS) entry which is preliminary data.</text>
</comment>
<feature type="signal peptide" evidence="1">
    <location>
        <begin position="1"/>
        <end position="33"/>
    </location>
</feature>
<evidence type="ECO:0008006" key="4">
    <source>
        <dbReference type="Google" id="ProtNLM"/>
    </source>
</evidence>
<accession>A0A9P6FVF8</accession>
<name>A0A9P6FVF8_9FUNG</name>
<reference evidence="2" key="1">
    <citation type="journal article" date="2020" name="Fungal Divers.">
        <title>Resolving the Mortierellaceae phylogeny through synthesis of multi-gene phylogenetics and phylogenomics.</title>
        <authorList>
            <person name="Vandepol N."/>
            <person name="Liber J."/>
            <person name="Desiro A."/>
            <person name="Na H."/>
            <person name="Kennedy M."/>
            <person name="Barry K."/>
            <person name="Grigoriev I.V."/>
            <person name="Miller A.N."/>
            <person name="O'Donnell K."/>
            <person name="Stajich J.E."/>
            <person name="Bonito G."/>
        </authorList>
    </citation>
    <scope>NUCLEOTIDE SEQUENCE</scope>
    <source>
        <strain evidence="2">KOD1015</strain>
    </source>
</reference>
<proteinExistence type="predicted"/>
<evidence type="ECO:0000256" key="1">
    <source>
        <dbReference type="SAM" id="SignalP"/>
    </source>
</evidence>
<dbReference type="Proteomes" id="UP000780801">
    <property type="component" value="Unassembled WGS sequence"/>
</dbReference>
<evidence type="ECO:0000313" key="3">
    <source>
        <dbReference type="Proteomes" id="UP000780801"/>
    </source>
</evidence>
<keyword evidence="3" id="KW-1185">Reference proteome</keyword>
<sequence>MNKIYKDIMRFQATVIPLLALVLAASTLPSVNGQEAPEPEITPECQQCMKETMRPIPNCGPILDDATLSNKTTFTPAQVKCLCSVTADYKWLDTCGSSGKCSAEAAAYLIIGLEMVKPQSCDKKSAASENKIRSLLGGVAAAVISIAFGF</sequence>
<dbReference type="EMBL" id="JAABOA010001493">
    <property type="protein sequence ID" value="KAF9581435.1"/>
    <property type="molecule type" value="Genomic_DNA"/>
</dbReference>
<dbReference type="AlphaFoldDB" id="A0A9P6FVF8"/>
<feature type="chain" id="PRO_5040284626" description="Extracellular membrane protein CFEM domain-containing protein" evidence="1">
    <location>
        <begin position="34"/>
        <end position="150"/>
    </location>
</feature>
<protein>
    <recommendedName>
        <fullName evidence="4">Extracellular membrane protein CFEM domain-containing protein</fullName>
    </recommendedName>
</protein>
<gene>
    <name evidence="2" type="ORF">BGW38_001539</name>
</gene>
<keyword evidence="1" id="KW-0732">Signal</keyword>
<evidence type="ECO:0000313" key="2">
    <source>
        <dbReference type="EMBL" id="KAF9581435.1"/>
    </source>
</evidence>
<dbReference type="OrthoDB" id="2415897at2759"/>